<name>A0A0D6ZZE5_9AGAR</name>
<evidence type="ECO:0000313" key="2">
    <source>
        <dbReference type="EMBL" id="KIY42875.1"/>
    </source>
</evidence>
<dbReference type="Proteomes" id="UP000054144">
    <property type="component" value="Unassembled WGS sequence"/>
</dbReference>
<evidence type="ECO:0000256" key="1">
    <source>
        <dbReference type="SAM" id="MobiDB-lite"/>
    </source>
</evidence>
<keyword evidence="3" id="KW-1185">Reference proteome</keyword>
<protein>
    <submittedName>
        <fullName evidence="2">Uncharacterized protein</fullName>
    </submittedName>
</protein>
<feature type="region of interest" description="Disordered" evidence="1">
    <location>
        <begin position="73"/>
        <end position="108"/>
    </location>
</feature>
<accession>A0A0D6ZZE5</accession>
<feature type="compositionally biased region" description="Low complexity" evidence="1">
    <location>
        <begin position="89"/>
        <end position="101"/>
    </location>
</feature>
<proteinExistence type="predicted"/>
<sequence>MVSREMIPETGVANPPLRGGYAAGNCPQFAAPSPRWSVTSLCATCMRPYFFHGTILPTSPSSQMSSIAPASSPVIRVPPPAPTSQVLGTTSRPTATPRTASQPIVSSGTATTAVFPARRVTSETVTRSETDQRRVQAAVNHRTGPLTLTQHGSQRPRRGRRAFAHVPTAATSAPVPALSEVPPQQTANVGTSRSSKSKGKKREIPFVTLENMELPASFVAFLLPISTGLSKSHAEFLGVNQALQIFKKKGLKLGQALIEAELAITVNVTLENCFSLRQATIQAIKSHTEAMAICVSQYSSADENSWIVLRCKSWKKDTQSAILRDDYNFDTDNCWTVENIFNYRIHQDLPKLGDIDHYILIAPRAPGDYVTRNNHHCFPSRVMFGFLTNSPDEANTAMSPIHIRDYCPELQSVYVEGQFISDSAGPTFDTEYMNVDEDMDK</sequence>
<dbReference type="AlphaFoldDB" id="A0A0D6ZZE5"/>
<feature type="region of interest" description="Disordered" evidence="1">
    <location>
        <begin position="167"/>
        <end position="201"/>
    </location>
</feature>
<organism evidence="2 3">
    <name type="scientific">Fistulina hepatica ATCC 64428</name>
    <dbReference type="NCBI Taxonomy" id="1128425"/>
    <lineage>
        <taxon>Eukaryota</taxon>
        <taxon>Fungi</taxon>
        <taxon>Dikarya</taxon>
        <taxon>Basidiomycota</taxon>
        <taxon>Agaricomycotina</taxon>
        <taxon>Agaricomycetes</taxon>
        <taxon>Agaricomycetidae</taxon>
        <taxon>Agaricales</taxon>
        <taxon>Fistulinaceae</taxon>
        <taxon>Fistulina</taxon>
    </lineage>
</organism>
<feature type="compositionally biased region" description="Polar residues" evidence="1">
    <location>
        <begin position="182"/>
        <end position="191"/>
    </location>
</feature>
<reference evidence="2 3" key="1">
    <citation type="journal article" date="2015" name="Fungal Genet. Biol.">
        <title>Evolution of novel wood decay mechanisms in Agaricales revealed by the genome sequences of Fistulina hepatica and Cylindrobasidium torrendii.</title>
        <authorList>
            <person name="Floudas D."/>
            <person name="Held B.W."/>
            <person name="Riley R."/>
            <person name="Nagy L.G."/>
            <person name="Koehler G."/>
            <person name="Ransdell A.S."/>
            <person name="Younus H."/>
            <person name="Chow J."/>
            <person name="Chiniquy J."/>
            <person name="Lipzen A."/>
            <person name="Tritt A."/>
            <person name="Sun H."/>
            <person name="Haridas S."/>
            <person name="LaButti K."/>
            <person name="Ohm R.A."/>
            <person name="Kues U."/>
            <person name="Blanchette R.A."/>
            <person name="Grigoriev I.V."/>
            <person name="Minto R.E."/>
            <person name="Hibbett D.S."/>
        </authorList>
    </citation>
    <scope>NUCLEOTIDE SEQUENCE [LARGE SCALE GENOMIC DNA]</scope>
    <source>
        <strain evidence="2 3">ATCC 64428</strain>
    </source>
</reference>
<evidence type="ECO:0000313" key="3">
    <source>
        <dbReference type="Proteomes" id="UP000054144"/>
    </source>
</evidence>
<gene>
    <name evidence="2" type="ORF">FISHEDRAFT_79061</name>
</gene>
<feature type="compositionally biased region" description="Low complexity" evidence="1">
    <location>
        <begin position="167"/>
        <end position="177"/>
    </location>
</feature>
<dbReference type="EMBL" id="KN882152">
    <property type="protein sequence ID" value="KIY42875.1"/>
    <property type="molecule type" value="Genomic_DNA"/>
</dbReference>